<evidence type="ECO:0000259" key="1">
    <source>
        <dbReference type="Pfam" id="PF25137"/>
    </source>
</evidence>
<comment type="caution">
    <text evidence="2">The sequence shown here is derived from an EMBL/GenBank/DDBJ whole genome shotgun (WGS) entry which is preliminary data.</text>
</comment>
<sequence length="117" mass="13246">MSFPLGGTYHVPHGESNYALFGKVLELYDRVDPNGKLHTFKALTARILGCEPSRALDQLAVLLEKILPLKPLHEYGFTKADIESFADSVLLNQQRLVVNSYVPLTRDRIVQIYTELF</sequence>
<evidence type="ECO:0000313" key="2">
    <source>
        <dbReference type="EMBL" id="MPN47467.1"/>
    </source>
</evidence>
<dbReference type="EMBL" id="VSSQ01108978">
    <property type="protein sequence ID" value="MPN47467.1"/>
    <property type="molecule type" value="Genomic_DNA"/>
</dbReference>
<reference evidence="2" key="1">
    <citation type="submission" date="2019-08" db="EMBL/GenBank/DDBJ databases">
        <authorList>
            <person name="Kucharzyk K."/>
            <person name="Murdoch R.W."/>
            <person name="Higgins S."/>
            <person name="Loffler F."/>
        </authorList>
    </citation>
    <scope>NUCLEOTIDE SEQUENCE</scope>
</reference>
<feature type="domain" description="Fe-containing alcohol dehydrogenase-like C-terminal" evidence="1">
    <location>
        <begin position="1"/>
        <end position="115"/>
    </location>
</feature>
<dbReference type="AlphaFoldDB" id="A0A645I7Y9"/>
<proteinExistence type="predicted"/>
<protein>
    <recommendedName>
        <fullName evidence="1">Fe-containing alcohol dehydrogenase-like C-terminal domain-containing protein</fullName>
    </recommendedName>
</protein>
<dbReference type="Gene3D" id="1.20.1090.10">
    <property type="entry name" value="Dehydroquinate synthase-like - alpha domain"/>
    <property type="match status" value="1"/>
</dbReference>
<dbReference type="SUPFAM" id="SSF56796">
    <property type="entry name" value="Dehydroquinate synthase-like"/>
    <property type="match status" value="1"/>
</dbReference>
<accession>A0A645I7Y9</accession>
<dbReference type="InterPro" id="IPR056798">
    <property type="entry name" value="ADH_Fe_C"/>
</dbReference>
<gene>
    <name evidence="2" type="ORF">SDC9_195069</name>
</gene>
<dbReference type="Pfam" id="PF25137">
    <property type="entry name" value="ADH_Fe_C"/>
    <property type="match status" value="1"/>
</dbReference>
<name>A0A645I7Y9_9ZZZZ</name>
<organism evidence="2">
    <name type="scientific">bioreactor metagenome</name>
    <dbReference type="NCBI Taxonomy" id="1076179"/>
    <lineage>
        <taxon>unclassified sequences</taxon>
        <taxon>metagenomes</taxon>
        <taxon>ecological metagenomes</taxon>
    </lineage>
</organism>